<proteinExistence type="predicted"/>
<organism evidence="1 2">
    <name type="scientific">Permianibacter aggregans</name>
    <dbReference type="NCBI Taxonomy" id="1510150"/>
    <lineage>
        <taxon>Bacteria</taxon>
        <taxon>Pseudomonadati</taxon>
        <taxon>Pseudomonadota</taxon>
        <taxon>Gammaproteobacteria</taxon>
        <taxon>Pseudomonadales</taxon>
        <taxon>Pseudomonadaceae</taxon>
        <taxon>Permianibacter</taxon>
    </lineage>
</organism>
<accession>A0A4R6V2S3</accession>
<evidence type="ECO:0000313" key="1">
    <source>
        <dbReference type="EMBL" id="TDQ50414.1"/>
    </source>
</evidence>
<comment type="caution">
    <text evidence="1">The sequence shown here is derived from an EMBL/GenBank/DDBJ whole genome shotgun (WGS) entry which is preliminary data.</text>
</comment>
<dbReference type="AlphaFoldDB" id="A0A4R6V2S3"/>
<gene>
    <name evidence="1" type="ORF">EV696_10295</name>
</gene>
<evidence type="ECO:0000313" key="2">
    <source>
        <dbReference type="Proteomes" id="UP000295375"/>
    </source>
</evidence>
<dbReference type="Proteomes" id="UP000295375">
    <property type="component" value="Unassembled WGS sequence"/>
</dbReference>
<dbReference type="OrthoDB" id="8748506at2"/>
<protein>
    <submittedName>
        <fullName evidence="1">Uncharacterized protein</fullName>
    </submittedName>
</protein>
<keyword evidence="2" id="KW-1185">Reference proteome</keyword>
<sequence>MQVTFPNAANYQISRGIFVAAWKVWFKRFHADPSSWREGRIPCREQEGKLCELLDRGYRFSVDVIARLMVPWPYRNTVQATDEFMRLNPALLRSCSFVDEQGESVPGARLTDQALDYWDSLSFVAQEMYLVYAEARVQADIETSSDDPVVIDDAGNCVIGESIYPPLVPKAGDADEAYIKALVRWIDEDPYQPMYQRQAVGDPVSGWDNRLLRFFWPKPRIGHTGFGFIIDSLLYRAKLLAQTVEENRAWTVEEQFLAVKIANEIFNLFGVPQRQVTPDNVRKVVAAALAQNADAEAKMNSGWTWLACFSTAHKESEDGALAGWNSRVSASLLSRLDFLLVEAGQQQIGAHFAALGTVPGYGGTRPRQLSLNWPNAYRSWPAQIAVSKLVRQIRDTLNNEKKPDGLPRYRPMPRVDGSRGPWTVLGVCQVLMGDGY</sequence>
<dbReference type="RefSeq" id="WP_133587557.1">
    <property type="nucleotide sequence ID" value="NZ_CP037953.1"/>
</dbReference>
<name>A0A4R6V2S3_9GAMM</name>
<reference evidence="1 2" key="1">
    <citation type="submission" date="2019-03" db="EMBL/GenBank/DDBJ databases">
        <title>Genomic Encyclopedia of Type Strains, Phase IV (KMG-IV): sequencing the most valuable type-strain genomes for metagenomic binning, comparative biology and taxonomic classification.</title>
        <authorList>
            <person name="Goeker M."/>
        </authorList>
    </citation>
    <scope>NUCLEOTIDE SEQUENCE [LARGE SCALE GENOMIC DNA]</scope>
    <source>
        <strain evidence="1 2">DSM 103792</strain>
    </source>
</reference>
<dbReference type="EMBL" id="SNYM01000002">
    <property type="protein sequence ID" value="TDQ50414.1"/>
    <property type="molecule type" value="Genomic_DNA"/>
</dbReference>